<evidence type="ECO:0000256" key="6">
    <source>
        <dbReference type="ARBA" id="ARBA00022723"/>
    </source>
</evidence>
<keyword evidence="14" id="KW-1185">Reference proteome</keyword>
<dbReference type="InterPro" id="IPR005273">
    <property type="entry name" value="Ura-DNA_glyco_family4"/>
</dbReference>
<evidence type="ECO:0000256" key="10">
    <source>
        <dbReference type="ARBA" id="ARBA00023014"/>
    </source>
</evidence>
<dbReference type="STRING" id="1123382.SAMN02745221_00091"/>
<dbReference type="Gene3D" id="3.40.470.10">
    <property type="entry name" value="Uracil-DNA glycosylase-like domain"/>
    <property type="match status" value="1"/>
</dbReference>
<dbReference type="PANTHER" id="PTHR33693:SF1">
    <property type="entry name" value="TYPE-4 URACIL-DNA GLYCOSYLASE"/>
    <property type="match status" value="1"/>
</dbReference>
<dbReference type="SUPFAM" id="SSF52141">
    <property type="entry name" value="Uracil-DNA glycosylase-like"/>
    <property type="match status" value="1"/>
</dbReference>
<dbReference type="RefSeq" id="WP_242938960.1">
    <property type="nucleotide sequence ID" value="NZ_FQWY01000002.1"/>
</dbReference>
<dbReference type="NCBIfam" id="TIGR00758">
    <property type="entry name" value="UDG_fam4"/>
    <property type="match status" value="1"/>
</dbReference>
<keyword evidence="10" id="KW-0411">Iron-sulfur</keyword>
<dbReference type="PANTHER" id="PTHR33693">
    <property type="entry name" value="TYPE-5 URACIL-DNA GLYCOSYLASE"/>
    <property type="match status" value="1"/>
</dbReference>
<evidence type="ECO:0000256" key="2">
    <source>
        <dbReference type="ARBA" id="ARBA00006521"/>
    </source>
</evidence>
<evidence type="ECO:0000256" key="5">
    <source>
        <dbReference type="ARBA" id="ARBA00022485"/>
    </source>
</evidence>
<proteinExistence type="inferred from homology"/>
<dbReference type="InterPro" id="IPR051536">
    <property type="entry name" value="UDG_Type-4/5"/>
</dbReference>
<sequence>MEIKQPDLFAGLFPEIEKEEAGDISRGEPVLPFLEGVRLEEAYPHIDDLDELKKTALSCQSCRLRAGCKQVVFGEGPSKSRIMFVGEGPGGDEDEQGRPFVGRAGQLLDKILKAAEIPREQAYITNVVKCRPPGNRLPNPDEVNSCKGYLEAQIRIIKPDIIVCLGSLASQVIISPKARITQIRGKWFTRQGIMIMPTFHPAALLRNESYKRPCWEDFKMIRDQFKKIKEG</sequence>
<evidence type="ECO:0000313" key="14">
    <source>
        <dbReference type="Proteomes" id="UP000242329"/>
    </source>
</evidence>
<evidence type="ECO:0000256" key="3">
    <source>
        <dbReference type="ARBA" id="ARBA00012030"/>
    </source>
</evidence>
<gene>
    <name evidence="13" type="ORF">SAMN02745221_00091</name>
</gene>
<evidence type="ECO:0000256" key="8">
    <source>
        <dbReference type="ARBA" id="ARBA00022801"/>
    </source>
</evidence>
<reference evidence="14" key="1">
    <citation type="submission" date="2016-11" db="EMBL/GenBank/DDBJ databases">
        <authorList>
            <person name="Varghese N."/>
            <person name="Submissions S."/>
        </authorList>
    </citation>
    <scope>NUCLEOTIDE SEQUENCE [LARGE SCALE GENOMIC DNA]</scope>
    <source>
        <strain evidence="14">DSM 11003</strain>
    </source>
</reference>
<keyword evidence="6" id="KW-0479">Metal-binding</keyword>
<comment type="catalytic activity">
    <reaction evidence="1">
        <text>Hydrolyzes single-stranded DNA or mismatched double-stranded DNA and polynucleotides, releasing free uracil.</text>
        <dbReference type="EC" id="3.2.2.27"/>
    </reaction>
</comment>
<dbReference type="GO" id="GO:0051539">
    <property type="term" value="F:4 iron, 4 sulfur cluster binding"/>
    <property type="evidence" value="ECO:0007669"/>
    <property type="project" value="UniProtKB-KW"/>
</dbReference>
<name>A0A1M5JEQ8_9FIRM</name>
<dbReference type="InterPro" id="IPR036895">
    <property type="entry name" value="Uracil-DNA_glycosylase-like_sf"/>
</dbReference>
<dbReference type="EMBL" id="FQWY01000002">
    <property type="protein sequence ID" value="SHG39062.1"/>
    <property type="molecule type" value="Genomic_DNA"/>
</dbReference>
<dbReference type="EC" id="3.2.2.27" evidence="3"/>
<keyword evidence="7" id="KW-0227">DNA damage</keyword>
<dbReference type="GO" id="GO:0046872">
    <property type="term" value="F:metal ion binding"/>
    <property type="evidence" value="ECO:0007669"/>
    <property type="project" value="UniProtKB-KW"/>
</dbReference>
<accession>A0A1M5JEQ8</accession>
<dbReference type="InterPro" id="IPR005122">
    <property type="entry name" value="Uracil-DNA_glycosylase-like"/>
</dbReference>
<evidence type="ECO:0000256" key="9">
    <source>
        <dbReference type="ARBA" id="ARBA00023004"/>
    </source>
</evidence>
<evidence type="ECO:0000259" key="12">
    <source>
        <dbReference type="SMART" id="SM00986"/>
    </source>
</evidence>
<protein>
    <recommendedName>
        <fullName evidence="4">Type-4 uracil-DNA glycosylase</fullName>
        <ecNumber evidence="3">3.2.2.27</ecNumber>
    </recommendedName>
</protein>
<keyword evidence="5" id="KW-0004">4Fe-4S</keyword>
<dbReference type="CDD" id="cd10030">
    <property type="entry name" value="UDG-F4_TTUDGA_SPO1dp_like"/>
    <property type="match status" value="1"/>
</dbReference>
<keyword evidence="9" id="KW-0408">Iron</keyword>
<dbReference type="Proteomes" id="UP000242329">
    <property type="component" value="Unassembled WGS sequence"/>
</dbReference>
<dbReference type="GO" id="GO:0004844">
    <property type="term" value="F:uracil DNA N-glycosylase activity"/>
    <property type="evidence" value="ECO:0007669"/>
    <property type="project" value="UniProtKB-EC"/>
</dbReference>
<evidence type="ECO:0000256" key="7">
    <source>
        <dbReference type="ARBA" id="ARBA00022763"/>
    </source>
</evidence>
<dbReference type="SMART" id="SM00986">
    <property type="entry name" value="UDG"/>
    <property type="match status" value="1"/>
</dbReference>
<dbReference type="SMART" id="SM00987">
    <property type="entry name" value="UreE_C"/>
    <property type="match status" value="1"/>
</dbReference>
<evidence type="ECO:0000256" key="1">
    <source>
        <dbReference type="ARBA" id="ARBA00001400"/>
    </source>
</evidence>
<dbReference type="Pfam" id="PF03167">
    <property type="entry name" value="UDG"/>
    <property type="match status" value="1"/>
</dbReference>
<keyword evidence="11" id="KW-0234">DNA repair</keyword>
<dbReference type="GO" id="GO:0006281">
    <property type="term" value="P:DNA repair"/>
    <property type="evidence" value="ECO:0007669"/>
    <property type="project" value="UniProtKB-KW"/>
</dbReference>
<evidence type="ECO:0000313" key="13">
    <source>
        <dbReference type="EMBL" id="SHG39062.1"/>
    </source>
</evidence>
<evidence type="ECO:0000256" key="4">
    <source>
        <dbReference type="ARBA" id="ARBA00019403"/>
    </source>
</evidence>
<keyword evidence="8" id="KW-0378">Hydrolase</keyword>
<feature type="domain" description="Uracil-DNA glycosylase-like" evidence="12">
    <location>
        <begin position="73"/>
        <end position="219"/>
    </location>
</feature>
<evidence type="ECO:0000256" key="11">
    <source>
        <dbReference type="ARBA" id="ARBA00023204"/>
    </source>
</evidence>
<organism evidence="13 14">
    <name type="scientific">Thermosyntropha lipolytica DSM 11003</name>
    <dbReference type="NCBI Taxonomy" id="1123382"/>
    <lineage>
        <taxon>Bacteria</taxon>
        <taxon>Bacillati</taxon>
        <taxon>Bacillota</taxon>
        <taxon>Clostridia</taxon>
        <taxon>Eubacteriales</taxon>
        <taxon>Syntrophomonadaceae</taxon>
        <taxon>Thermosyntropha</taxon>
    </lineage>
</organism>
<comment type="similarity">
    <text evidence="2">Belongs to the uracil-DNA glycosylase (UDG) superfamily. Type 4 (UDGa) family.</text>
</comment>
<dbReference type="AlphaFoldDB" id="A0A1M5JEQ8"/>